<feature type="non-terminal residue" evidence="1">
    <location>
        <position position="81"/>
    </location>
</feature>
<evidence type="ECO:0000313" key="1">
    <source>
        <dbReference type="EMBL" id="GMR55598.1"/>
    </source>
</evidence>
<proteinExistence type="predicted"/>
<name>A0AAN5D2Z7_9BILA</name>
<organism evidence="1 2">
    <name type="scientific">Pristionchus mayeri</name>
    <dbReference type="NCBI Taxonomy" id="1317129"/>
    <lineage>
        <taxon>Eukaryota</taxon>
        <taxon>Metazoa</taxon>
        <taxon>Ecdysozoa</taxon>
        <taxon>Nematoda</taxon>
        <taxon>Chromadorea</taxon>
        <taxon>Rhabditida</taxon>
        <taxon>Rhabditina</taxon>
        <taxon>Diplogasteromorpha</taxon>
        <taxon>Diplogasteroidea</taxon>
        <taxon>Neodiplogasteridae</taxon>
        <taxon>Pristionchus</taxon>
    </lineage>
</organism>
<dbReference type="Proteomes" id="UP001328107">
    <property type="component" value="Unassembled WGS sequence"/>
</dbReference>
<feature type="non-terminal residue" evidence="1">
    <location>
        <position position="1"/>
    </location>
</feature>
<evidence type="ECO:0000313" key="2">
    <source>
        <dbReference type="Proteomes" id="UP001328107"/>
    </source>
</evidence>
<keyword evidence="2" id="KW-1185">Reference proteome</keyword>
<dbReference type="AlphaFoldDB" id="A0AAN5D2Z7"/>
<gene>
    <name evidence="1" type="ORF">PMAYCL1PPCAC_25793</name>
</gene>
<dbReference type="EMBL" id="BTRK01000005">
    <property type="protein sequence ID" value="GMR55598.1"/>
    <property type="molecule type" value="Genomic_DNA"/>
</dbReference>
<comment type="caution">
    <text evidence="1">The sequence shown here is derived from an EMBL/GenBank/DDBJ whole genome shotgun (WGS) entry which is preliminary data.</text>
</comment>
<protein>
    <submittedName>
        <fullName evidence="1">Uncharacterized protein</fullName>
    </submittedName>
</protein>
<accession>A0AAN5D2Z7</accession>
<reference evidence="2" key="1">
    <citation type="submission" date="2022-10" db="EMBL/GenBank/DDBJ databases">
        <title>Genome assembly of Pristionchus species.</title>
        <authorList>
            <person name="Yoshida K."/>
            <person name="Sommer R.J."/>
        </authorList>
    </citation>
    <scope>NUCLEOTIDE SEQUENCE [LARGE SCALE GENOMIC DNA]</scope>
    <source>
        <strain evidence="2">RS5460</strain>
    </source>
</reference>
<sequence length="81" mass="9110">THLLRNEGRCLGECTTRARLSRRVKSKGEQLLCDSLSSAVLSNADHLYFQESVDFSRDELPFLNIELGKQPPDLMASRTTS</sequence>